<dbReference type="Gene3D" id="2.60.40.10">
    <property type="entry name" value="Immunoglobulins"/>
    <property type="match status" value="1"/>
</dbReference>
<organism evidence="3 4">
    <name type="scientific">Adineta steineri</name>
    <dbReference type="NCBI Taxonomy" id="433720"/>
    <lineage>
        <taxon>Eukaryota</taxon>
        <taxon>Metazoa</taxon>
        <taxon>Spiralia</taxon>
        <taxon>Gnathifera</taxon>
        <taxon>Rotifera</taxon>
        <taxon>Eurotatoria</taxon>
        <taxon>Bdelloidea</taxon>
        <taxon>Adinetida</taxon>
        <taxon>Adinetidae</taxon>
        <taxon>Adineta</taxon>
    </lineage>
</organism>
<dbReference type="AlphaFoldDB" id="A0A820Q960"/>
<evidence type="ECO:0000313" key="3">
    <source>
        <dbReference type="EMBL" id="CAF4420414.1"/>
    </source>
</evidence>
<feature type="non-terminal residue" evidence="3">
    <location>
        <position position="1"/>
    </location>
</feature>
<gene>
    <name evidence="3" type="ORF">OXD698_LOCUS52602</name>
</gene>
<feature type="domain" description="Ig-like" evidence="2">
    <location>
        <begin position="7"/>
        <end position="102"/>
    </location>
</feature>
<dbReference type="Pfam" id="PF07679">
    <property type="entry name" value="I-set"/>
    <property type="match status" value="1"/>
</dbReference>
<name>A0A820Q960_9BILA</name>
<feature type="non-terminal residue" evidence="3">
    <location>
        <position position="120"/>
    </location>
</feature>
<evidence type="ECO:0000313" key="4">
    <source>
        <dbReference type="Proteomes" id="UP000663844"/>
    </source>
</evidence>
<proteinExistence type="predicted"/>
<dbReference type="InterPro" id="IPR036179">
    <property type="entry name" value="Ig-like_dom_sf"/>
</dbReference>
<comment type="caution">
    <text evidence="3">The sequence shown here is derived from an EMBL/GenBank/DDBJ whole genome shotgun (WGS) entry which is preliminary data.</text>
</comment>
<dbReference type="SUPFAM" id="SSF48726">
    <property type="entry name" value="Immunoglobulin"/>
    <property type="match status" value="1"/>
</dbReference>
<protein>
    <recommendedName>
        <fullName evidence="2">Ig-like domain-containing protein</fullName>
    </recommendedName>
</protein>
<dbReference type="InterPro" id="IPR007110">
    <property type="entry name" value="Ig-like_dom"/>
</dbReference>
<dbReference type="InterPro" id="IPR013783">
    <property type="entry name" value="Ig-like_fold"/>
</dbReference>
<dbReference type="InterPro" id="IPR003598">
    <property type="entry name" value="Ig_sub2"/>
</dbReference>
<dbReference type="SMART" id="SM00408">
    <property type="entry name" value="IGc2"/>
    <property type="match status" value="1"/>
</dbReference>
<sequence>SEEGTAPTFIQKPIIKQENDGKRLIFECKIAADPKPDLFWSRDDVAIQDSGRYLIYCDPLPNNAYVACLEIDDVNASDAGKYKISAKNKLGESNAHIQLNLDNQEQGSSGRPTFTQAPQV</sequence>
<accession>A0A820Q960</accession>
<dbReference type="PANTHER" id="PTHR47633">
    <property type="entry name" value="IMMUNOGLOBULIN"/>
    <property type="match status" value="1"/>
</dbReference>
<dbReference type="EMBL" id="CAJOAZ010028811">
    <property type="protein sequence ID" value="CAF4420414.1"/>
    <property type="molecule type" value="Genomic_DNA"/>
</dbReference>
<dbReference type="InterPro" id="IPR013098">
    <property type="entry name" value="Ig_I-set"/>
</dbReference>
<dbReference type="PROSITE" id="PS50835">
    <property type="entry name" value="IG_LIKE"/>
    <property type="match status" value="1"/>
</dbReference>
<feature type="region of interest" description="Disordered" evidence="1">
    <location>
        <begin position="101"/>
        <end position="120"/>
    </location>
</feature>
<dbReference type="Proteomes" id="UP000663844">
    <property type="component" value="Unassembled WGS sequence"/>
</dbReference>
<evidence type="ECO:0000259" key="2">
    <source>
        <dbReference type="PROSITE" id="PS50835"/>
    </source>
</evidence>
<reference evidence="3" key="1">
    <citation type="submission" date="2021-02" db="EMBL/GenBank/DDBJ databases">
        <authorList>
            <person name="Nowell W R."/>
        </authorList>
    </citation>
    <scope>NUCLEOTIDE SEQUENCE</scope>
</reference>
<evidence type="ECO:0000256" key="1">
    <source>
        <dbReference type="SAM" id="MobiDB-lite"/>
    </source>
</evidence>
<dbReference type="FunFam" id="2.60.40.10:FF:000097">
    <property type="entry name" value="Bent, isoform F"/>
    <property type="match status" value="1"/>
</dbReference>